<gene>
    <name evidence="14" type="ORF">ABEB36_005493</name>
</gene>
<dbReference type="PANTHER" id="PTHR45670:SF1">
    <property type="entry name" value="E3 UBIQUITIN-PROTEIN LIGASE HECTD1"/>
    <property type="match status" value="1"/>
</dbReference>
<proteinExistence type="inferred from homology"/>
<keyword evidence="7 8" id="KW-0040">ANK repeat</keyword>
<evidence type="ECO:0000313" key="15">
    <source>
        <dbReference type="Proteomes" id="UP001566132"/>
    </source>
</evidence>
<dbReference type="InterPro" id="IPR045322">
    <property type="entry name" value="HECTD1/TRIP12-like"/>
</dbReference>
<accession>A0ABD1F1H2</accession>
<feature type="region of interest" description="Disordered" evidence="11">
    <location>
        <begin position="1878"/>
        <end position="1897"/>
    </location>
</feature>
<dbReference type="InterPro" id="IPR002110">
    <property type="entry name" value="Ankyrin_rpt"/>
</dbReference>
<dbReference type="Pfam" id="PF12796">
    <property type="entry name" value="Ank_2"/>
    <property type="match status" value="1"/>
</dbReference>
<evidence type="ECO:0000256" key="8">
    <source>
        <dbReference type="PROSITE-ProRule" id="PRU00023"/>
    </source>
</evidence>
<dbReference type="Gene3D" id="2.30.30.40">
    <property type="entry name" value="SH3 Domains"/>
    <property type="match status" value="1"/>
</dbReference>
<feature type="repeat" description="ANK" evidence="8">
    <location>
        <begin position="429"/>
        <end position="461"/>
    </location>
</feature>
<organism evidence="14 15">
    <name type="scientific">Hypothenemus hampei</name>
    <name type="common">Coffee berry borer</name>
    <dbReference type="NCBI Taxonomy" id="57062"/>
    <lineage>
        <taxon>Eukaryota</taxon>
        <taxon>Metazoa</taxon>
        <taxon>Ecdysozoa</taxon>
        <taxon>Arthropoda</taxon>
        <taxon>Hexapoda</taxon>
        <taxon>Insecta</taxon>
        <taxon>Pterygota</taxon>
        <taxon>Neoptera</taxon>
        <taxon>Endopterygota</taxon>
        <taxon>Coleoptera</taxon>
        <taxon>Polyphaga</taxon>
        <taxon>Cucujiformia</taxon>
        <taxon>Curculionidae</taxon>
        <taxon>Scolytinae</taxon>
        <taxon>Hypothenemus</taxon>
    </lineage>
</organism>
<dbReference type="PANTHER" id="PTHR45670">
    <property type="entry name" value="E3 UBIQUITIN-PROTEIN LIGASE TRIP12"/>
    <property type="match status" value="1"/>
</dbReference>
<feature type="region of interest" description="Disordered" evidence="11">
    <location>
        <begin position="495"/>
        <end position="516"/>
    </location>
</feature>
<comment type="function">
    <text evidence="10">E3 ubiquitin-protein ligase which accepts ubiquitin from an E2 ubiquitin-conjugating enzyme in the form of a thioester and then directly transfers the ubiquitin to targeted substrates.</text>
</comment>
<dbReference type="Gene3D" id="1.25.40.20">
    <property type="entry name" value="Ankyrin repeat-containing domain"/>
    <property type="match status" value="1"/>
</dbReference>
<feature type="repeat" description="ANK" evidence="8">
    <location>
        <begin position="398"/>
        <end position="430"/>
    </location>
</feature>
<evidence type="ECO:0000259" key="12">
    <source>
        <dbReference type="PROSITE" id="PS50237"/>
    </source>
</evidence>
<dbReference type="Pfam" id="PF07738">
    <property type="entry name" value="Sad1_UNC"/>
    <property type="match status" value="1"/>
</dbReference>
<keyword evidence="15" id="KW-1185">Reference proteome</keyword>
<dbReference type="CDD" id="cd00078">
    <property type="entry name" value="HECTc"/>
    <property type="match status" value="1"/>
</dbReference>
<evidence type="ECO:0000256" key="10">
    <source>
        <dbReference type="RuleBase" id="RU369009"/>
    </source>
</evidence>
<dbReference type="InterPro" id="IPR035983">
    <property type="entry name" value="Hect_E3_ubiquitin_ligase"/>
</dbReference>
<dbReference type="Pfam" id="PF00632">
    <property type="entry name" value="HECT"/>
    <property type="match status" value="1"/>
</dbReference>
<comment type="similarity">
    <text evidence="3 10">Belongs to the UPL family. K-HECT subfamily.</text>
</comment>
<dbReference type="SUPFAM" id="SSF48403">
    <property type="entry name" value="Ankyrin repeat"/>
    <property type="match status" value="1"/>
</dbReference>
<dbReference type="EMBL" id="JBDJPC010000004">
    <property type="protein sequence ID" value="KAL1506062.1"/>
    <property type="molecule type" value="Genomic_DNA"/>
</dbReference>
<dbReference type="PROSITE" id="PS50297">
    <property type="entry name" value="ANK_REP_REGION"/>
    <property type="match status" value="2"/>
</dbReference>
<dbReference type="SUPFAM" id="SSF56204">
    <property type="entry name" value="Hect, E3 ligase catalytic domain"/>
    <property type="match status" value="1"/>
</dbReference>
<dbReference type="EC" id="2.3.2.26" evidence="10"/>
<evidence type="ECO:0000256" key="2">
    <source>
        <dbReference type="ARBA" id="ARBA00004906"/>
    </source>
</evidence>
<dbReference type="Pfam" id="PF06701">
    <property type="entry name" value="MIB_HERC2"/>
    <property type="match status" value="1"/>
</dbReference>
<dbReference type="SUPFAM" id="SSF48371">
    <property type="entry name" value="ARM repeat"/>
    <property type="match status" value="1"/>
</dbReference>
<dbReference type="GO" id="GO:0009966">
    <property type="term" value="P:regulation of signal transduction"/>
    <property type="evidence" value="ECO:0007669"/>
    <property type="project" value="UniProtKB-ARBA"/>
</dbReference>
<protein>
    <recommendedName>
        <fullName evidence="10">E3 ubiquitin-protein ligase</fullName>
        <ecNumber evidence="10">2.3.2.26</ecNumber>
    </recommendedName>
</protein>
<feature type="region of interest" description="Disordered" evidence="11">
    <location>
        <begin position="1363"/>
        <end position="1404"/>
    </location>
</feature>
<dbReference type="GO" id="GO:0006511">
    <property type="term" value="P:ubiquitin-dependent protein catabolic process"/>
    <property type="evidence" value="ECO:0007669"/>
    <property type="project" value="UniProtKB-UniRule"/>
</dbReference>
<evidence type="ECO:0000256" key="4">
    <source>
        <dbReference type="ARBA" id="ARBA00022679"/>
    </source>
</evidence>
<feature type="compositionally biased region" description="Polar residues" evidence="11">
    <location>
        <begin position="724"/>
        <end position="733"/>
    </location>
</feature>
<dbReference type="Gene3D" id="3.90.1750.10">
    <property type="entry name" value="Hect, E3 ligase catalytic domains"/>
    <property type="match status" value="2"/>
</dbReference>
<dbReference type="PROSITE" id="PS50237">
    <property type="entry name" value="HECT"/>
    <property type="match status" value="1"/>
</dbReference>
<evidence type="ECO:0000256" key="7">
    <source>
        <dbReference type="ARBA" id="ARBA00023043"/>
    </source>
</evidence>
<dbReference type="FunFam" id="2.60.120.260:FF:000014">
    <property type="entry name" value="E3 ubiquitin-protein ligase HECTD1 isoform X1"/>
    <property type="match status" value="1"/>
</dbReference>
<feature type="compositionally biased region" description="Acidic residues" evidence="11">
    <location>
        <begin position="637"/>
        <end position="650"/>
    </location>
</feature>
<dbReference type="FunFam" id="2.30.30.40:FF:000085">
    <property type="entry name" value="E3 ubiquitin-protein ligase HECTD1 isoform X1"/>
    <property type="match status" value="1"/>
</dbReference>
<keyword evidence="6 9" id="KW-0833">Ubl conjugation pathway</keyword>
<dbReference type="GO" id="GO:0061630">
    <property type="term" value="F:ubiquitin protein ligase activity"/>
    <property type="evidence" value="ECO:0007669"/>
    <property type="project" value="UniProtKB-UniRule"/>
</dbReference>
<evidence type="ECO:0000313" key="14">
    <source>
        <dbReference type="EMBL" id="KAL1506062.1"/>
    </source>
</evidence>
<comment type="pathway">
    <text evidence="2 10">Protein modification; protein ubiquitination.</text>
</comment>
<dbReference type="InterPro" id="IPR012919">
    <property type="entry name" value="SUN_dom"/>
</dbReference>
<dbReference type="SMART" id="SM00119">
    <property type="entry name" value="HECTc"/>
    <property type="match status" value="1"/>
</dbReference>
<feature type="region of interest" description="Disordered" evidence="11">
    <location>
        <begin position="713"/>
        <end position="733"/>
    </location>
</feature>
<keyword evidence="4 10" id="KW-0808">Transferase</keyword>
<evidence type="ECO:0000259" key="13">
    <source>
        <dbReference type="PROSITE" id="PS51416"/>
    </source>
</evidence>
<feature type="active site" description="Glycyl thioester intermediate" evidence="9">
    <location>
        <position position="2591"/>
    </location>
</feature>
<comment type="caution">
    <text evidence="14">The sequence shown here is derived from an EMBL/GenBank/DDBJ whole genome shotgun (WGS) entry which is preliminary data.</text>
</comment>
<evidence type="ECO:0000256" key="3">
    <source>
        <dbReference type="ARBA" id="ARBA00006331"/>
    </source>
</evidence>
<dbReference type="SUPFAM" id="SSF49785">
    <property type="entry name" value="Galactose-binding domain-like"/>
    <property type="match status" value="1"/>
</dbReference>
<feature type="region of interest" description="Disordered" evidence="11">
    <location>
        <begin position="1802"/>
        <end position="1829"/>
    </location>
</feature>
<dbReference type="InterPro" id="IPR016024">
    <property type="entry name" value="ARM-type_fold"/>
</dbReference>
<comment type="catalytic activity">
    <reaction evidence="1 10">
        <text>S-ubiquitinyl-[E2 ubiquitin-conjugating enzyme]-L-cysteine + [acceptor protein]-L-lysine = [E2 ubiquitin-conjugating enzyme]-L-cysteine + N(6)-ubiquitinyl-[acceptor protein]-L-lysine.</text>
        <dbReference type="EC" id="2.3.2.26"/>
    </reaction>
</comment>
<evidence type="ECO:0000256" key="9">
    <source>
        <dbReference type="PROSITE-ProRule" id="PRU00104"/>
    </source>
</evidence>
<dbReference type="Gene3D" id="3.30.2160.10">
    <property type="entry name" value="Hect, E3 ligase catalytic domain"/>
    <property type="match status" value="1"/>
</dbReference>
<name>A0ABD1F1H2_HYPHA</name>
<evidence type="ECO:0000256" key="11">
    <source>
        <dbReference type="SAM" id="MobiDB-lite"/>
    </source>
</evidence>
<dbReference type="InterPro" id="IPR008979">
    <property type="entry name" value="Galactose-bd-like_sf"/>
</dbReference>
<feature type="region of interest" description="Disordered" evidence="11">
    <location>
        <begin position="632"/>
        <end position="655"/>
    </location>
</feature>
<reference evidence="14 15" key="1">
    <citation type="submission" date="2024-05" db="EMBL/GenBank/DDBJ databases">
        <title>Genetic variation in Jamaican populations of the coffee berry borer (Hypothenemus hampei).</title>
        <authorList>
            <person name="Errbii M."/>
            <person name="Myrie A."/>
        </authorList>
    </citation>
    <scope>NUCLEOTIDE SEQUENCE [LARGE SCALE GENOMIC DNA]</scope>
    <source>
        <strain evidence="14">JA-Hopewell-2020-01-JO</strain>
        <tissue evidence="14">Whole body</tissue>
    </source>
</reference>
<dbReference type="InterPro" id="IPR010606">
    <property type="entry name" value="Mib_Herc2"/>
</dbReference>
<feature type="compositionally biased region" description="Polar residues" evidence="11">
    <location>
        <begin position="249"/>
        <end position="265"/>
    </location>
</feature>
<feature type="region of interest" description="Disordered" evidence="11">
    <location>
        <begin position="1490"/>
        <end position="1523"/>
    </location>
</feature>
<evidence type="ECO:0000256" key="5">
    <source>
        <dbReference type="ARBA" id="ARBA00022737"/>
    </source>
</evidence>
<dbReference type="PROSITE" id="PS51416">
    <property type="entry name" value="MIB_HERC2"/>
    <property type="match status" value="1"/>
</dbReference>
<feature type="domain" description="HECT" evidence="12">
    <location>
        <begin position="2181"/>
        <end position="2622"/>
    </location>
</feature>
<dbReference type="InterPro" id="IPR037252">
    <property type="entry name" value="Mib_Herc2_sf"/>
</dbReference>
<evidence type="ECO:0000256" key="6">
    <source>
        <dbReference type="ARBA" id="ARBA00022786"/>
    </source>
</evidence>
<dbReference type="SUPFAM" id="SSF159034">
    <property type="entry name" value="Mib/herc2 domain-like"/>
    <property type="match status" value="1"/>
</dbReference>
<evidence type="ECO:0000256" key="1">
    <source>
        <dbReference type="ARBA" id="ARBA00000885"/>
    </source>
</evidence>
<dbReference type="PROSITE" id="PS50088">
    <property type="entry name" value="ANK_REPEAT"/>
    <property type="match status" value="2"/>
</dbReference>
<dbReference type="Gene3D" id="1.25.10.10">
    <property type="entry name" value="Leucine-rich Repeat Variant"/>
    <property type="match status" value="1"/>
</dbReference>
<feature type="region of interest" description="Disordered" evidence="11">
    <location>
        <begin position="1743"/>
        <end position="1762"/>
    </location>
</feature>
<dbReference type="InterPro" id="IPR011989">
    <property type="entry name" value="ARM-like"/>
</dbReference>
<sequence length="2622" mass="291046">MADPDPETLLEWLNSGVGDERDMQLIALEQLCMLLLMSDNVDRCFESCPPRTFLPALCRIFLDEQAPESVLEVTARAITYYLDVSAECTRRIVAIDGAIKAICNRLVVVELASRTSKDLAEQCVKVLELICTREAGAVFDAGGLTCILPFIRDNGQGVHKDTLHSAMAVVSRLCTKMEPADGQLPGCVEALSALLQHEDLHVADGALRCFASVADRFTRRGVDPAPLSQHGLVKELLNRLSNAAGPATASGSQNTPGKSQTSSNVAAVPDSKASAASVSTIISLLSTLCRGSPIITHDLLRSELLDAIEKALKGDERCTLDSMRLVDLLLVLLFEGRRALGKPGACSSGPLMTRIRRMDSAAEKSHRQLIECIRSKDTDALIEAIENGGIEVNFMDDVGQTLLNWASAFGTQEMVEYLCEKGADVNKGQRSSSLHYAACFGRPTIAKVLLRYGANPDLRDEDGKTPLDKARERVDEGHREVAAILQSPGEWMVSMDKERTRKSESDTEESLEPKGDPEMAPIYLKRLLPIFCGTFQSTMLPSVRKASLGLIKKMIHYIQPNLLQELCCMEMNTNFATQLVEVISIVLDNEEDEEGHSVVLTIMQDLMVKNQKTFLDHFARLGIFTKVQGLAAPPDAQENDENEAAQEEPVEQQQVEDAKEILPGKAYHWRDWSICRGRDCLYLWSDAAALELSNGSNGWFRFILDGKLATMYSSGSPEGGADTSGKTRATDSLTTEENRGEFLEKLQRARAAVRMTNNSIPILSKPGSTRLVVGNWSLISKRDAEVHIHNSDGQQQTTILRDDLPGFIFESNRGTKHSFIAETSLGPEFATGWTNKKGKRIRSRTEATKIKVKYLAHQLYEQYFRAAQAQPRGVVAQLGNIVAQIERACQKQGSYGNNRDGLNSWKEILVNALDALTQILKDDGVVSAYELYSSGLVQALLNLLSISYWDQGLKVSKVNKHQKQRIQVFKECFKMKSSDDSNSMAVLVQKLIAVLESIEKLPVYLYETPGSGYGLQVLTRRLRFRLEKAQGDSTLIDRTGRGLKMEPLATVSQLERYLLKMVAKQWYDYDRSTFQYLKKLRDSKYRTFKHSHDFDENGLVYFIGTNGKTSCEWVNPAQYGLVSVTSSDGRNLPYGRLEDILSRDSSALNCHTNDDKRAWFSIDLGLYIIPSAYTLRHARGYGRSALRNWYLQASKDGVLWTTLSTHTHDVSLNEPGSTATWPIESIADEQGWRHLRIQQAGKNASGQTHYLSLSGFEIYGEVTGVCEEMGKAHKEQEAQLRKQRRHVKTQLLKFMTVGARVVRGVDWKWRDQDGNPPAEGTVTGDLHSGWIDVTWDHGGSNSYRMGAEGKYDLRLAPTMDLDSAPSVKVTSGPKIKAKEDKQSVLTSRKSSSTPSLPEATDIKNSVASTEQAASADNLAAKQAAVTIAESVLTGARNEALVAVTSESQAASSDSELSVIVHPLRDPHHDLSTINNSSDLATIVESLTLTDSKPTTAKRQSSDEPSDSQKTTGKSSNNRASKLSNATAVAAQSFVEAVEALDRIREGSDMLRNNTNNFLSAEFLQSALSLSQSNQQQTINNLSSITGSTVRIPVPSKANEEIKDKEGEEGACKNSVSDNEEAVNNANNAKNSIVVTNPMSVSVPNLTSTEANSQIETTTTAVLNFAGLLETFAALARRRQSGSTVTTNSSRNSASNNAQMSNTNSQNNQNANCMFPRGPNSVSSLVRLALSSHFPSGLLSTAQSYPSLSSSNNPRGQQSGISAAAGAVQGLSQALTMSLTSTSSDSEQVSLEDFLESCRAPTLLADLDDDEEMGDNEDDNDDDENEDDADYDEVMVSRNLLSFMEDEGFDPLHNTKRRSWDDEYVVKRQFSALIPAFDPRPGRTNINQTSDLEIPTPGQEEVASTSDQEFLPQPKIQLVLRGPNMPGINDVEIELNEPSWTIFRAVQELMQLTEFPSKQEKLRRLWEPTYIILYREVKESGSNNDGEDDRTTTIRRRSAHMRASSIAGNSVSPSTPVPGTPSVSSCTVEDVLLLLRHLFVLTSQYNILEEISEFVQMGPELYSSKKITNKLLQQIQDPLVLSSSSLPTWCEELNQSCPFLFPFETRQLYFNCTAFGASRSIVWLQTQRDVTIERQRTPGLSPRRDDPHEFRVGRLKHERVKVPRGDELLDWAMQVMKIHAEKKSILEVEFVGEEGTGLGPTLEFYALVAAELQRRDLCMWICDDELHQEEQFIDLGEGAKPPGYYVRRTSGLFPAPLYQHSEVCDKAVKYFWFLGVFLAKVLQDNRLVDLPLSKSFLKLMCHGEIQNTVNERIGFVGGYKRTPDEDIMTSSYISEESEKELELDPPKLFVEGKPWYCNLLNEEDLYDFDPVRAAFLKQIKQLVKEKQKIMQDHTLSPETKAHQIQNLSLQHPSGPVSLADLALTFTYSPSSEIYGFESVNLVPNGADIEVTIENVEEYAELTSNFCLEQGLARQLEAFHKGFCKVFPMEKLSAFSPHEMAVMLCGNQNPEWTKEDLLNYTEPKLGYTKESPGFQRFVNVLVDMTPEERKAFLQFTTGCSSLPPGGLANLYPRLTIVRKVDAGEGSYPSVNTCVHYLKLPDYPTEEILKERLLAATKEKGFHLN</sequence>
<dbReference type="SMART" id="SM00248">
    <property type="entry name" value="ANK"/>
    <property type="match status" value="3"/>
</dbReference>
<keyword evidence="5" id="KW-0677">Repeat</keyword>
<dbReference type="FunFam" id="1.25.40.20:FF:000033">
    <property type="entry name" value="E3 ubiquitin-protein ligase HECTD1 isoform X2"/>
    <property type="match status" value="1"/>
</dbReference>
<dbReference type="InterPro" id="IPR036770">
    <property type="entry name" value="Ankyrin_rpt-contain_sf"/>
</dbReference>
<dbReference type="Proteomes" id="UP001566132">
    <property type="component" value="Unassembled WGS sequence"/>
</dbReference>
<feature type="compositionally biased region" description="Acidic residues" evidence="11">
    <location>
        <begin position="1805"/>
        <end position="1829"/>
    </location>
</feature>
<feature type="compositionally biased region" description="Low complexity" evidence="11">
    <location>
        <begin position="1685"/>
        <end position="1711"/>
    </location>
</feature>
<feature type="region of interest" description="Disordered" evidence="11">
    <location>
        <begin position="1679"/>
        <end position="1715"/>
    </location>
</feature>
<dbReference type="Gene3D" id="2.60.120.260">
    <property type="entry name" value="Galactose-binding domain-like"/>
    <property type="match status" value="1"/>
</dbReference>
<feature type="compositionally biased region" description="Polar residues" evidence="11">
    <location>
        <begin position="1507"/>
        <end position="1523"/>
    </location>
</feature>
<dbReference type="Gene3D" id="3.30.2410.10">
    <property type="entry name" value="Hect, E3 ligase catalytic domain"/>
    <property type="match status" value="1"/>
</dbReference>
<feature type="compositionally biased region" description="Polar residues" evidence="11">
    <location>
        <begin position="1743"/>
        <end position="1754"/>
    </location>
</feature>
<feature type="domain" description="MIB/HERC2" evidence="13">
    <location>
        <begin position="1287"/>
        <end position="1359"/>
    </location>
</feature>
<feature type="compositionally biased region" description="Polar residues" evidence="11">
    <location>
        <begin position="1383"/>
        <end position="1395"/>
    </location>
</feature>
<dbReference type="FunFam" id="3.90.1750.10:FF:000021">
    <property type="entry name" value="E3 ubiquitin-protein ligase HECTD1 isoform X1"/>
    <property type="match status" value="1"/>
</dbReference>
<dbReference type="FunFam" id="1.25.10.10:FF:000051">
    <property type="entry name" value="E3 ubiquitin-protein ligase HECTD1 isoform X1"/>
    <property type="match status" value="1"/>
</dbReference>
<dbReference type="InterPro" id="IPR000569">
    <property type="entry name" value="HECT_dom"/>
</dbReference>
<feature type="region of interest" description="Disordered" evidence="11">
    <location>
        <begin position="244"/>
        <end position="266"/>
    </location>
</feature>
<dbReference type="FunFam" id="3.30.2410.10:FF:000007">
    <property type="entry name" value="Putative E3 ubiquitin-protein ligase HECTD1"/>
    <property type="match status" value="1"/>
</dbReference>